<evidence type="ECO:0000256" key="1">
    <source>
        <dbReference type="SAM" id="Phobius"/>
    </source>
</evidence>
<sequence>MFSTIERGLPKPIEEKSRPNTVIVGVLLSAVSLMVSGILIPYSLGIALIVLLLAVFASRGHRKVWIATVVVSFLVAVTYLRALTSGGATMGYTASMVTPSVAVGLLLTAVLYVLSGFFLLLGPSREMYRPATRFLGPE</sequence>
<feature type="transmembrane region" description="Helical" evidence="1">
    <location>
        <begin position="26"/>
        <end position="57"/>
    </location>
</feature>
<evidence type="ECO:0000313" key="3">
    <source>
        <dbReference type="Proteomes" id="UP001385809"/>
    </source>
</evidence>
<comment type="caution">
    <text evidence="2">The sequence shown here is derived from an EMBL/GenBank/DDBJ whole genome shotgun (WGS) entry which is preliminary data.</text>
</comment>
<proteinExistence type="predicted"/>
<organism evidence="2 3">
    <name type="scientific">Actinomycetospora aurantiaca</name>
    <dbReference type="NCBI Taxonomy" id="3129233"/>
    <lineage>
        <taxon>Bacteria</taxon>
        <taxon>Bacillati</taxon>
        <taxon>Actinomycetota</taxon>
        <taxon>Actinomycetes</taxon>
        <taxon>Pseudonocardiales</taxon>
        <taxon>Pseudonocardiaceae</taxon>
        <taxon>Actinomycetospora</taxon>
    </lineage>
</organism>
<accession>A0ABU8MGN0</accession>
<feature type="transmembrane region" description="Helical" evidence="1">
    <location>
        <begin position="64"/>
        <end position="82"/>
    </location>
</feature>
<dbReference type="EMBL" id="JBBEGN010000001">
    <property type="protein sequence ID" value="MEJ2866381.1"/>
    <property type="molecule type" value="Genomic_DNA"/>
</dbReference>
<keyword evidence="1" id="KW-0812">Transmembrane</keyword>
<keyword evidence="3" id="KW-1185">Reference proteome</keyword>
<dbReference type="RefSeq" id="WP_337693005.1">
    <property type="nucleotide sequence ID" value="NZ_JBBEGN010000001.1"/>
</dbReference>
<keyword evidence="1" id="KW-0472">Membrane</keyword>
<dbReference type="Proteomes" id="UP001385809">
    <property type="component" value="Unassembled WGS sequence"/>
</dbReference>
<gene>
    <name evidence="2" type="ORF">WCD74_01305</name>
</gene>
<protein>
    <submittedName>
        <fullName evidence="2">Uncharacterized protein</fullName>
    </submittedName>
</protein>
<keyword evidence="1" id="KW-1133">Transmembrane helix</keyword>
<feature type="transmembrane region" description="Helical" evidence="1">
    <location>
        <begin position="102"/>
        <end position="121"/>
    </location>
</feature>
<reference evidence="2 3" key="1">
    <citation type="submission" date="2024-03" db="EMBL/GenBank/DDBJ databases">
        <title>Actinomycetospora sp. OC33-EN08, a novel actinomycete isolated from wild orchid (Aerides multiflora).</title>
        <authorList>
            <person name="Suriyachadkun C."/>
        </authorList>
    </citation>
    <scope>NUCLEOTIDE SEQUENCE [LARGE SCALE GENOMIC DNA]</scope>
    <source>
        <strain evidence="2 3">OC33-EN08</strain>
    </source>
</reference>
<name>A0ABU8MGN0_9PSEU</name>
<evidence type="ECO:0000313" key="2">
    <source>
        <dbReference type="EMBL" id="MEJ2866381.1"/>
    </source>
</evidence>